<dbReference type="GO" id="GO:0005634">
    <property type="term" value="C:nucleus"/>
    <property type="evidence" value="ECO:0007669"/>
    <property type="project" value="TreeGrafter"/>
</dbReference>
<protein>
    <recommendedName>
        <fullName evidence="1">Hikeshi-like N-terminal domain-containing protein</fullName>
    </recommendedName>
</protein>
<dbReference type="EMBL" id="CAKKNE010000002">
    <property type="protein sequence ID" value="CAH0368184.1"/>
    <property type="molecule type" value="Genomic_DNA"/>
</dbReference>
<evidence type="ECO:0000313" key="3">
    <source>
        <dbReference type="Proteomes" id="UP000789595"/>
    </source>
</evidence>
<proteinExistence type="predicted"/>
<name>A0A8J2WUU6_9STRA</name>
<dbReference type="AlphaFoldDB" id="A0A8J2WUU6"/>
<dbReference type="Pfam" id="PF05603">
    <property type="entry name" value="Hikeshi-like_N"/>
    <property type="match status" value="1"/>
</dbReference>
<evidence type="ECO:0000313" key="2">
    <source>
        <dbReference type="EMBL" id="CAH0368184.1"/>
    </source>
</evidence>
<reference evidence="2" key="1">
    <citation type="submission" date="2021-11" db="EMBL/GenBank/DDBJ databases">
        <authorList>
            <consortium name="Genoscope - CEA"/>
            <person name="William W."/>
        </authorList>
    </citation>
    <scope>NUCLEOTIDE SEQUENCE</scope>
</reference>
<dbReference type="OrthoDB" id="10248398at2759"/>
<sequence>MSAFGIDWFGLVIPGRPILVNFEMVDPTKCAATIERPGDVAEICFFLTPSGAQLPPDKCAVLYLSLDGAAWTLLGTLSLAKPSGLFRLPSDDARARAPAARLGVALEPLASARDLDSAASQTSDRRLFARAIARDLGAFVSSFERPPADVVDRWLRRFDEKYARDPSYFLKA</sequence>
<organism evidence="2 3">
    <name type="scientific">Pelagomonas calceolata</name>
    <dbReference type="NCBI Taxonomy" id="35677"/>
    <lineage>
        <taxon>Eukaryota</taxon>
        <taxon>Sar</taxon>
        <taxon>Stramenopiles</taxon>
        <taxon>Ochrophyta</taxon>
        <taxon>Pelagophyceae</taxon>
        <taxon>Pelagomonadales</taxon>
        <taxon>Pelagomonadaceae</taxon>
        <taxon>Pelagomonas</taxon>
    </lineage>
</organism>
<evidence type="ECO:0000259" key="1">
    <source>
        <dbReference type="Pfam" id="PF05603"/>
    </source>
</evidence>
<dbReference type="InterPro" id="IPR031318">
    <property type="entry name" value="OPI10"/>
</dbReference>
<dbReference type="InterPro" id="IPR008493">
    <property type="entry name" value="Hikeshi-like_N"/>
</dbReference>
<dbReference type="Proteomes" id="UP000789595">
    <property type="component" value="Unassembled WGS sequence"/>
</dbReference>
<dbReference type="GO" id="GO:0005829">
    <property type="term" value="C:cytosol"/>
    <property type="evidence" value="ECO:0007669"/>
    <property type="project" value="TreeGrafter"/>
</dbReference>
<gene>
    <name evidence="2" type="ORF">PECAL_2P12390</name>
</gene>
<feature type="domain" description="Hikeshi-like N-terminal" evidence="1">
    <location>
        <begin position="12"/>
        <end position="93"/>
    </location>
</feature>
<dbReference type="PANTHER" id="PTHR12925:SF0">
    <property type="entry name" value="PROTEIN HIKESHI"/>
    <property type="match status" value="1"/>
</dbReference>
<dbReference type="PANTHER" id="PTHR12925">
    <property type="entry name" value="HIKESHI FAMILY MEMBER"/>
    <property type="match status" value="1"/>
</dbReference>
<dbReference type="GO" id="GO:0061608">
    <property type="term" value="F:nuclear import signal receptor activity"/>
    <property type="evidence" value="ECO:0007669"/>
    <property type="project" value="TreeGrafter"/>
</dbReference>
<accession>A0A8J2WUU6</accession>
<comment type="caution">
    <text evidence="2">The sequence shown here is derived from an EMBL/GenBank/DDBJ whole genome shotgun (WGS) entry which is preliminary data.</text>
</comment>
<keyword evidence="3" id="KW-1185">Reference proteome</keyword>
<dbReference type="GO" id="GO:0006606">
    <property type="term" value="P:protein import into nucleus"/>
    <property type="evidence" value="ECO:0007669"/>
    <property type="project" value="TreeGrafter"/>
</dbReference>